<comment type="caution">
    <text evidence="9">The sequence shown here is derived from an EMBL/GenBank/DDBJ whole genome shotgun (WGS) entry which is preliminary data.</text>
</comment>
<evidence type="ECO:0000256" key="1">
    <source>
        <dbReference type="ARBA" id="ARBA00004651"/>
    </source>
</evidence>
<dbReference type="GO" id="GO:0008360">
    <property type="term" value="P:regulation of cell shape"/>
    <property type="evidence" value="ECO:0007669"/>
    <property type="project" value="UniProtKB-KW"/>
</dbReference>
<dbReference type="AlphaFoldDB" id="A0A8J3WGJ8"/>
<dbReference type="Proteomes" id="UP000655044">
    <property type="component" value="Unassembled WGS sequence"/>
</dbReference>
<organism evidence="9 10">
    <name type="scientific">Planobispora rosea</name>
    <dbReference type="NCBI Taxonomy" id="35762"/>
    <lineage>
        <taxon>Bacteria</taxon>
        <taxon>Bacillati</taxon>
        <taxon>Actinomycetota</taxon>
        <taxon>Actinomycetes</taxon>
        <taxon>Streptosporangiales</taxon>
        <taxon>Streptosporangiaceae</taxon>
        <taxon>Planobispora</taxon>
    </lineage>
</organism>
<keyword evidence="4 8" id="KW-0812">Transmembrane</keyword>
<keyword evidence="6 8" id="KW-1133">Transmembrane helix</keyword>
<keyword evidence="7 8" id="KW-0472">Membrane</keyword>
<evidence type="ECO:0000313" key="10">
    <source>
        <dbReference type="Proteomes" id="UP000655044"/>
    </source>
</evidence>
<evidence type="ECO:0000256" key="6">
    <source>
        <dbReference type="ARBA" id="ARBA00022989"/>
    </source>
</evidence>
<evidence type="ECO:0000256" key="8">
    <source>
        <dbReference type="SAM" id="Phobius"/>
    </source>
</evidence>
<evidence type="ECO:0000256" key="7">
    <source>
        <dbReference type="ARBA" id="ARBA00023136"/>
    </source>
</evidence>
<comment type="subcellular location">
    <subcellularLocation>
        <location evidence="1">Cell membrane</location>
        <topology evidence="1">Multi-pass membrane protein</topology>
    </subcellularLocation>
</comment>
<keyword evidence="5" id="KW-0133">Cell shape</keyword>
<keyword evidence="10" id="KW-1185">Reference proteome</keyword>
<proteinExistence type="inferred from homology"/>
<comment type="similarity">
    <text evidence="2">Belongs to the MreD family.</text>
</comment>
<gene>
    <name evidence="9" type="ORF">Pro02_70330</name>
</gene>
<evidence type="ECO:0000313" key="9">
    <source>
        <dbReference type="EMBL" id="GIH88625.1"/>
    </source>
</evidence>
<dbReference type="NCBIfam" id="TIGR03426">
    <property type="entry name" value="shape_MreD"/>
    <property type="match status" value="1"/>
</dbReference>
<evidence type="ECO:0000256" key="3">
    <source>
        <dbReference type="ARBA" id="ARBA00022475"/>
    </source>
</evidence>
<evidence type="ECO:0000256" key="2">
    <source>
        <dbReference type="ARBA" id="ARBA00007776"/>
    </source>
</evidence>
<feature type="transmembrane region" description="Helical" evidence="8">
    <location>
        <begin position="135"/>
        <end position="157"/>
    </location>
</feature>
<protein>
    <recommendedName>
        <fullName evidence="11">Rod shape-determining protein MreD</fullName>
    </recommendedName>
</protein>
<evidence type="ECO:0000256" key="4">
    <source>
        <dbReference type="ARBA" id="ARBA00022692"/>
    </source>
</evidence>
<name>A0A8J3WGJ8_PLARO</name>
<feature type="transmembrane region" description="Helical" evidence="8">
    <location>
        <begin position="101"/>
        <end position="123"/>
    </location>
</feature>
<dbReference type="Pfam" id="PF04093">
    <property type="entry name" value="MreD"/>
    <property type="match status" value="1"/>
</dbReference>
<dbReference type="InterPro" id="IPR007227">
    <property type="entry name" value="Cell_shape_determining_MreD"/>
</dbReference>
<dbReference type="GO" id="GO:0005886">
    <property type="term" value="C:plasma membrane"/>
    <property type="evidence" value="ECO:0007669"/>
    <property type="project" value="UniProtKB-SubCell"/>
</dbReference>
<keyword evidence="3" id="KW-1003">Cell membrane</keyword>
<accession>A0A8J3WGJ8</accession>
<reference evidence="9" key="1">
    <citation type="submission" date="2021-01" db="EMBL/GenBank/DDBJ databases">
        <title>Whole genome shotgun sequence of Planobispora rosea NBRC 15558.</title>
        <authorList>
            <person name="Komaki H."/>
            <person name="Tamura T."/>
        </authorList>
    </citation>
    <scope>NUCLEOTIDE SEQUENCE</scope>
    <source>
        <strain evidence="9">NBRC 15558</strain>
    </source>
</reference>
<evidence type="ECO:0008006" key="11">
    <source>
        <dbReference type="Google" id="ProtNLM"/>
    </source>
</evidence>
<evidence type="ECO:0000256" key="5">
    <source>
        <dbReference type="ARBA" id="ARBA00022960"/>
    </source>
</evidence>
<dbReference type="RefSeq" id="WP_189243902.1">
    <property type="nucleotide sequence ID" value="NZ_BMQP01000056.1"/>
</dbReference>
<dbReference type="EMBL" id="BOOI01000085">
    <property type="protein sequence ID" value="GIH88625.1"/>
    <property type="molecule type" value="Genomic_DNA"/>
</dbReference>
<sequence>MTSRDTAGLILIVAVMIAQVTLVNRLPLPGGIAPDLALLVVVGFALVHGAEAGAITGFCAGLLGDVVPPAVHLTGEHALVLCLVGYAAGRVVEQAPDTGPLVALGGAAAGPVLAAVAGAAFGGVPVGPVVLADRLVPAVVCNVLAAPPVVWGVIRVFRGRTRVAERTEFEVPGRVRYGVRGPLRSRS</sequence>
<feature type="transmembrane region" description="Helical" evidence="8">
    <location>
        <begin position="6"/>
        <end position="24"/>
    </location>
</feature>
<feature type="transmembrane region" description="Helical" evidence="8">
    <location>
        <begin position="36"/>
        <end position="64"/>
    </location>
</feature>